<evidence type="ECO:0000256" key="2">
    <source>
        <dbReference type="ARBA" id="ARBA00022679"/>
    </source>
</evidence>
<comment type="catalytic activity">
    <reaction evidence="4">
        <text>N-terminal L-arginyl-[protein] + L-leucyl-tRNA(Leu) = N-terminal L-leucyl-L-arginyl-[protein] + tRNA(Leu) + H(+)</text>
        <dbReference type="Rhea" id="RHEA:50416"/>
        <dbReference type="Rhea" id="RHEA-COMP:9613"/>
        <dbReference type="Rhea" id="RHEA-COMP:9622"/>
        <dbReference type="Rhea" id="RHEA-COMP:12672"/>
        <dbReference type="Rhea" id="RHEA-COMP:12673"/>
        <dbReference type="ChEBI" id="CHEBI:15378"/>
        <dbReference type="ChEBI" id="CHEBI:64719"/>
        <dbReference type="ChEBI" id="CHEBI:78442"/>
        <dbReference type="ChEBI" id="CHEBI:78494"/>
        <dbReference type="ChEBI" id="CHEBI:133044"/>
        <dbReference type="EC" id="2.3.2.6"/>
    </reaction>
</comment>
<dbReference type="EC" id="2.3.2.6" evidence="4"/>
<name>A0AAU7LLV8_9BURK</name>
<dbReference type="NCBIfam" id="TIGR00667">
    <property type="entry name" value="aat"/>
    <property type="match status" value="1"/>
</dbReference>
<dbReference type="InterPro" id="IPR016181">
    <property type="entry name" value="Acyl_CoA_acyltransferase"/>
</dbReference>
<dbReference type="GO" id="GO:0030163">
    <property type="term" value="P:protein catabolic process"/>
    <property type="evidence" value="ECO:0007669"/>
    <property type="project" value="UniProtKB-UniRule"/>
</dbReference>
<comment type="similarity">
    <text evidence="4">Belongs to the L/F-transferase family.</text>
</comment>
<dbReference type="GO" id="GO:0005737">
    <property type="term" value="C:cytoplasm"/>
    <property type="evidence" value="ECO:0007669"/>
    <property type="project" value="UniProtKB-SubCell"/>
</dbReference>
<keyword evidence="3 4" id="KW-0012">Acyltransferase</keyword>
<dbReference type="Gene3D" id="3.30.70.3550">
    <property type="entry name" value="Leucyl/phenylalanyl-tRNA-protein transferase, N-terminal domain"/>
    <property type="match status" value="1"/>
</dbReference>
<dbReference type="InterPro" id="IPR042221">
    <property type="entry name" value="Leu/Phe-tRNA_Trfase_N"/>
</dbReference>
<accession>A0AAU7LLV8</accession>
<dbReference type="Pfam" id="PF03588">
    <property type="entry name" value="Leu_Phe_trans"/>
    <property type="match status" value="1"/>
</dbReference>
<protein>
    <recommendedName>
        <fullName evidence="4">Leucyl/phenylalanyl-tRNA--protein transferase</fullName>
        <ecNumber evidence="4">2.3.2.6</ecNumber>
    </recommendedName>
    <alternativeName>
        <fullName evidence="4">L/F-transferase</fullName>
    </alternativeName>
    <alternativeName>
        <fullName evidence="4">Leucyltransferase</fullName>
    </alternativeName>
    <alternativeName>
        <fullName evidence="4">Phenyalanyltransferase</fullName>
    </alternativeName>
</protein>
<dbReference type="Gene3D" id="3.40.630.70">
    <property type="entry name" value="Leucyl/phenylalanyl-tRNA-protein transferase, C-terminal domain"/>
    <property type="match status" value="1"/>
</dbReference>
<evidence type="ECO:0000256" key="1">
    <source>
        <dbReference type="ARBA" id="ARBA00022490"/>
    </source>
</evidence>
<evidence type="ECO:0000256" key="4">
    <source>
        <dbReference type="HAMAP-Rule" id="MF_00688"/>
    </source>
</evidence>
<sequence length="262" mass="28618">MPLPDQAPKPPSRPLPWLAAGQSFPSLENAWGNADPAPGLLAAGETLDTATLVRAYSRGIFPWFSLGQPVLWWSPDPRMVLQTRDFKLHRSLRKGIVRFMNDAQCEIRFDSAFQRVISACASKPRASQSGTWIVSEMEQAYGELHCAGHAHSVETWVNGELAGGLYCVNLGRMVFGESMFAHQTDASKIALAALVAFCLATDIAMIDCQQNTGHLASLGAAEISRAEFSSHLSQNVGKTAPAWHFDSLYWHQILNDATPAIP</sequence>
<evidence type="ECO:0000256" key="3">
    <source>
        <dbReference type="ARBA" id="ARBA00023315"/>
    </source>
</evidence>
<dbReference type="InterPro" id="IPR004616">
    <property type="entry name" value="Leu/Phe-tRNA_Trfase"/>
</dbReference>
<dbReference type="PANTHER" id="PTHR30098">
    <property type="entry name" value="LEUCYL/PHENYLALANYL-TRNA--PROTEIN TRANSFERASE"/>
    <property type="match status" value="1"/>
</dbReference>
<dbReference type="AlphaFoldDB" id="A0AAU7LLV8"/>
<gene>
    <name evidence="4 5" type="primary">aat</name>
    <name evidence="5" type="ORF">ABLV49_11855</name>
</gene>
<keyword evidence="1 4" id="KW-0963">Cytoplasm</keyword>
<dbReference type="GO" id="GO:0008914">
    <property type="term" value="F:leucyl-tRNA--protein transferase activity"/>
    <property type="evidence" value="ECO:0007669"/>
    <property type="project" value="UniProtKB-UniRule"/>
</dbReference>
<dbReference type="HAMAP" id="MF_00688">
    <property type="entry name" value="Leu_Phe_trans"/>
    <property type="match status" value="1"/>
</dbReference>
<dbReference type="PANTHER" id="PTHR30098:SF2">
    <property type="entry name" value="LEUCYL_PHENYLALANYL-TRNA--PROTEIN TRANSFERASE"/>
    <property type="match status" value="1"/>
</dbReference>
<evidence type="ECO:0000313" key="5">
    <source>
        <dbReference type="EMBL" id="XBP68609.1"/>
    </source>
</evidence>
<comment type="subcellular location">
    <subcellularLocation>
        <location evidence="4">Cytoplasm</location>
    </subcellularLocation>
</comment>
<organism evidence="5">
    <name type="scientific">Polaromonas hydrogenivorans</name>
    <dbReference type="NCBI Taxonomy" id="335476"/>
    <lineage>
        <taxon>Bacteria</taxon>
        <taxon>Pseudomonadati</taxon>
        <taxon>Pseudomonadota</taxon>
        <taxon>Betaproteobacteria</taxon>
        <taxon>Burkholderiales</taxon>
        <taxon>Comamonadaceae</taxon>
        <taxon>Polaromonas</taxon>
    </lineage>
</organism>
<proteinExistence type="inferred from homology"/>
<dbReference type="EMBL" id="CP157675">
    <property type="protein sequence ID" value="XBP68609.1"/>
    <property type="molecule type" value="Genomic_DNA"/>
</dbReference>
<comment type="catalytic activity">
    <reaction evidence="4">
        <text>L-phenylalanyl-tRNA(Phe) + an N-terminal L-alpha-aminoacyl-[protein] = an N-terminal L-phenylalanyl-L-alpha-aminoacyl-[protein] + tRNA(Phe)</text>
        <dbReference type="Rhea" id="RHEA:43632"/>
        <dbReference type="Rhea" id="RHEA-COMP:9668"/>
        <dbReference type="Rhea" id="RHEA-COMP:9699"/>
        <dbReference type="Rhea" id="RHEA-COMP:10636"/>
        <dbReference type="Rhea" id="RHEA-COMP:10637"/>
        <dbReference type="ChEBI" id="CHEBI:78442"/>
        <dbReference type="ChEBI" id="CHEBI:78531"/>
        <dbReference type="ChEBI" id="CHEBI:78597"/>
        <dbReference type="ChEBI" id="CHEBI:83561"/>
        <dbReference type="EC" id="2.3.2.6"/>
    </reaction>
</comment>
<dbReference type="SUPFAM" id="SSF55729">
    <property type="entry name" value="Acyl-CoA N-acyltransferases (Nat)"/>
    <property type="match status" value="1"/>
</dbReference>
<dbReference type="RefSeq" id="WP_349276611.1">
    <property type="nucleotide sequence ID" value="NZ_CBCSCU010000011.1"/>
</dbReference>
<dbReference type="InterPro" id="IPR042203">
    <property type="entry name" value="Leu/Phe-tRNA_Trfase_C"/>
</dbReference>
<comment type="catalytic activity">
    <reaction evidence="4">
        <text>N-terminal L-lysyl-[protein] + L-leucyl-tRNA(Leu) = N-terminal L-leucyl-L-lysyl-[protein] + tRNA(Leu) + H(+)</text>
        <dbReference type="Rhea" id="RHEA:12340"/>
        <dbReference type="Rhea" id="RHEA-COMP:9613"/>
        <dbReference type="Rhea" id="RHEA-COMP:9622"/>
        <dbReference type="Rhea" id="RHEA-COMP:12670"/>
        <dbReference type="Rhea" id="RHEA-COMP:12671"/>
        <dbReference type="ChEBI" id="CHEBI:15378"/>
        <dbReference type="ChEBI" id="CHEBI:65249"/>
        <dbReference type="ChEBI" id="CHEBI:78442"/>
        <dbReference type="ChEBI" id="CHEBI:78494"/>
        <dbReference type="ChEBI" id="CHEBI:133043"/>
        <dbReference type="EC" id="2.3.2.6"/>
    </reaction>
</comment>
<reference evidence="5" key="1">
    <citation type="submission" date="2024-05" db="EMBL/GenBank/DDBJ databases">
        <authorList>
            <person name="Bunk B."/>
            <person name="Swiderski J."/>
            <person name="Sproer C."/>
            <person name="Thiel V."/>
        </authorList>
    </citation>
    <scope>NUCLEOTIDE SEQUENCE</scope>
    <source>
        <strain evidence="5">DSM 17735</strain>
    </source>
</reference>
<comment type="function">
    <text evidence="4">Functions in the N-end rule pathway of protein degradation where it conjugates Leu, Phe and, less efficiently, Met from aminoacyl-tRNAs to the N-termini of proteins containing an N-terminal arginine or lysine.</text>
</comment>
<keyword evidence="2 4" id="KW-0808">Transferase</keyword>